<sequence>MITIFQADMPVVLLVHLGRGRFGIIPLDDAQSLFYGFVKIGGAFVEVFEKSPLVRRVVAIEIGYGISFCL</sequence>
<gene>
    <name evidence="1" type="ORF">D1013_07970</name>
</gene>
<proteinExistence type="predicted"/>
<accession>A0A3G2L4Y1</accession>
<reference evidence="1 2" key="1">
    <citation type="submission" date="2018-08" db="EMBL/GenBank/DDBJ databases">
        <title>The reduced genetic potential of extracellular carbohydrate catabolism in Euzebyella marina RN62, a Flavobacteriia bacterium isolated from the hadal water.</title>
        <authorList>
            <person name="Xue C."/>
        </authorList>
    </citation>
    <scope>NUCLEOTIDE SEQUENCE [LARGE SCALE GENOMIC DNA]</scope>
    <source>
        <strain evidence="1 2">RN62</strain>
    </source>
</reference>
<keyword evidence="2" id="KW-1185">Reference proteome</keyword>
<protein>
    <submittedName>
        <fullName evidence="1">Uncharacterized protein</fullName>
    </submittedName>
</protein>
<evidence type="ECO:0000313" key="2">
    <source>
        <dbReference type="Proteomes" id="UP000276309"/>
    </source>
</evidence>
<dbReference type="Proteomes" id="UP000276309">
    <property type="component" value="Chromosome"/>
</dbReference>
<organism evidence="1 2">
    <name type="scientific">Euzebyella marina</name>
    <dbReference type="NCBI Taxonomy" id="1761453"/>
    <lineage>
        <taxon>Bacteria</taxon>
        <taxon>Pseudomonadati</taxon>
        <taxon>Bacteroidota</taxon>
        <taxon>Flavobacteriia</taxon>
        <taxon>Flavobacteriales</taxon>
        <taxon>Flavobacteriaceae</taxon>
        <taxon>Euzebyella</taxon>
    </lineage>
</organism>
<name>A0A3G2L4Y1_9FLAO</name>
<dbReference type="EMBL" id="CP032050">
    <property type="protein sequence ID" value="AYN67305.1"/>
    <property type="molecule type" value="Genomic_DNA"/>
</dbReference>
<dbReference type="KEGG" id="emar:D1013_07970"/>
<evidence type="ECO:0000313" key="1">
    <source>
        <dbReference type="EMBL" id="AYN67305.1"/>
    </source>
</evidence>
<dbReference type="AlphaFoldDB" id="A0A3G2L4Y1"/>